<proteinExistence type="predicted"/>
<evidence type="ECO:0000259" key="3">
    <source>
        <dbReference type="Pfam" id="PF07631"/>
    </source>
</evidence>
<dbReference type="InterPro" id="IPR013042">
    <property type="entry name" value="DUF1592"/>
</dbReference>
<evidence type="ECO:0000259" key="1">
    <source>
        <dbReference type="Pfam" id="PF07624"/>
    </source>
</evidence>
<dbReference type="InterPro" id="IPR011478">
    <property type="entry name" value="DUF1585"/>
</dbReference>
<dbReference type="Pfam" id="PF07627">
    <property type="entry name" value="PSCyt3"/>
    <property type="match status" value="1"/>
</dbReference>
<reference evidence="4 5" key="1">
    <citation type="journal article" date="2019" name="Int. J. Syst. Evol. Microbiol.">
        <title>The Global Catalogue of Microorganisms (GCM) 10K type strain sequencing project: providing services to taxonomists for standard genome sequencing and annotation.</title>
        <authorList>
            <consortium name="The Broad Institute Genomics Platform"/>
            <consortium name="The Broad Institute Genome Sequencing Center for Infectious Disease"/>
            <person name="Wu L."/>
            <person name="Ma J."/>
        </authorList>
    </citation>
    <scope>NUCLEOTIDE SEQUENCE [LARGE SCALE GENOMIC DNA]</scope>
    <source>
        <strain evidence="4 5">JCM 15503</strain>
    </source>
</reference>
<feature type="domain" description="DUF1592" evidence="3">
    <location>
        <begin position="201"/>
        <end position="336"/>
    </location>
</feature>
<dbReference type="Pfam" id="PF07624">
    <property type="entry name" value="PSD2"/>
    <property type="match status" value="1"/>
</dbReference>
<evidence type="ECO:0000259" key="2">
    <source>
        <dbReference type="Pfam" id="PF07627"/>
    </source>
</evidence>
<evidence type="ECO:0000313" key="4">
    <source>
        <dbReference type="EMBL" id="GAA0764357.1"/>
    </source>
</evidence>
<evidence type="ECO:0000313" key="5">
    <source>
        <dbReference type="Proteomes" id="UP001500279"/>
    </source>
</evidence>
<feature type="domain" description="DUF1588" evidence="2">
    <location>
        <begin position="354"/>
        <end position="453"/>
    </location>
</feature>
<accession>A0ABN1KEF0</accession>
<dbReference type="InterPro" id="IPR013039">
    <property type="entry name" value="DUF1588"/>
</dbReference>
<evidence type="ECO:0008006" key="6">
    <source>
        <dbReference type="Google" id="ProtNLM"/>
    </source>
</evidence>
<dbReference type="RefSeq" id="WP_170201008.1">
    <property type="nucleotide sequence ID" value="NZ_BAAAEW010000042.1"/>
</dbReference>
<gene>
    <name evidence="4" type="ORF">GCM10009107_50330</name>
</gene>
<comment type="caution">
    <text evidence="4">The sequence shown here is derived from an EMBL/GenBank/DDBJ whole genome shotgun (WGS) entry which is preliminary data.</text>
</comment>
<sequence length="559" mass="59621">MDPHAQVQAVAAAETGSTHFPGCHAAGAPRRLTRIQLTNSLTDAIQQFTGDATLAATVESTVVDQAQFPPDTLVDPDSTRHTGFARLDTALSARQATALHQAAQTLAKAVTADPARVTSLLGSCGSDANTCMASFARRAGRLFFRRPMTDAEVAVYVAAAGGAKTPEAMSKVLATMMASASFYLRVELGQTSGGDGQCVPLTAHEVASRLSYQFWDTVPDAPLASAADDGSLLDPAVYQAQVARLAADARAEAPTRRFFSSWFKLEELVAMNGKVGNAKFDAFAGSYKPLSTTRDAAINEVLDMVSYVSSRDGSLQQLLTDRHAFARTADIATLYNTAVWDGKSTPPLFTESQRVGLTTRIGLIANGSSDTTLPIRRGIRVLNALTCQTLPPPAMDQSNAKADLSGVLTTRQRTERVTQMEGTSCIGCHQAQINPLGFVFEHFDALGRLRQTEVVRDDNGNVMGEKPIDTAAVATLAGIAARSVATASEAQQLMLDSGAFEKCFARNYARYTFGRADTADDAELIEALRQQAASGTNIRRLMAAIALRKEFQMTAKVAP</sequence>
<dbReference type="EMBL" id="BAAAEW010000042">
    <property type="protein sequence ID" value="GAA0764357.1"/>
    <property type="molecule type" value="Genomic_DNA"/>
</dbReference>
<dbReference type="Proteomes" id="UP001500279">
    <property type="component" value="Unassembled WGS sequence"/>
</dbReference>
<dbReference type="Pfam" id="PF07631">
    <property type="entry name" value="PSD4"/>
    <property type="match status" value="1"/>
</dbReference>
<name>A0ABN1KEF0_9BURK</name>
<organism evidence="4 5">
    <name type="scientific">Ideonella azotifigens</name>
    <dbReference type="NCBI Taxonomy" id="513160"/>
    <lineage>
        <taxon>Bacteria</taxon>
        <taxon>Pseudomonadati</taxon>
        <taxon>Pseudomonadota</taxon>
        <taxon>Betaproteobacteria</taxon>
        <taxon>Burkholderiales</taxon>
        <taxon>Sphaerotilaceae</taxon>
        <taxon>Ideonella</taxon>
    </lineage>
</organism>
<protein>
    <recommendedName>
        <fullName evidence="6">DUF1592 domain-containing protein</fullName>
    </recommendedName>
</protein>
<keyword evidence="5" id="KW-1185">Reference proteome</keyword>
<feature type="domain" description="DUF1585" evidence="1">
    <location>
        <begin position="484"/>
        <end position="551"/>
    </location>
</feature>